<protein>
    <submittedName>
        <fullName evidence="2">Uncharacterized protein</fullName>
    </submittedName>
</protein>
<evidence type="ECO:0000313" key="2">
    <source>
        <dbReference type="EMBL" id="CAL2079251.1"/>
    </source>
</evidence>
<keyword evidence="3" id="KW-1185">Reference proteome</keyword>
<feature type="transmembrane region" description="Helical" evidence="1">
    <location>
        <begin position="21"/>
        <end position="38"/>
    </location>
</feature>
<proteinExistence type="predicted"/>
<evidence type="ECO:0000313" key="3">
    <source>
        <dbReference type="Proteomes" id="UP001497514"/>
    </source>
</evidence>
<evidence type="ECO:0000256" key="1">
    <source>
        <dbReference type="SAM" id="Phobius"/>
    </source>
</evidence>
<sequence length="815" mass="89362">MIKIVLLLLLIIKQMINYKNYLFTLIITFILTSLNINAQEFKVIDNKGTINTVFKNHVTTTTTLTAPSNPIVGDVWFNNVDSKIKVWDGTNWKKISDTNNLTTNFYNANGSLTYHRVITGSTGSGGKYDLSFNDIGNFKVYTDVNEILSSAKTTIGSSGDDVTITAFGNILLDNNTSITKSLGIGKNLTVDENFQVKKQFIDAGNNAGVAGQILSSTATGTNWIDNTKNKVTTIATEPLNPIEGDIWFDTTASEIKIYDADEPINTNRWKKITDTNNLTENVYTTNGMLTSDRLVTGKTNSFRFTDLTNFDIDNTNYISLNSKGYLDLRATTGINVVNHTRFLEYITVDKGYKDSTGSLGGAGQILSSTSTATKWVDNSAEHIGTLGSIFFAGADGKPTENNNQLFWDNTNNRLQIGSTLSGTNKVTVQGAIRSQGYNNSNGTVGQPSYRFSSDSNTGMYRIAADQLGFSTAGVNALLIDDTQNINIPKNLSVTGTFADTSGDVGTNGQILTSTTSGTNWIDNPALNNWLTTGNSGTTTANFLGTTDDKKMQIRSNNISILEFGRRQTLGLTQPYPDYTDNNQSVVHVRGINGVSALQFQASGTNFYKPMFFTTPNGSFRLKGSSGETDFFEIGSAGPNNQGRLEFVIGDDGDEPIVFKRYDYRGAKFHRELFRVQGSNATQNAKTRFGINLNQQEVPISSNLNTNYNDASFNKANSTFQVVGSISKSIISTNTDFTLTEDHYTLIAKNESNTRTITLPAASSVTGRIYIIKTNWYRGVNLNITYITRTTNTTNSIPRQTTVQLQSDGTDWQQIN</sequence>
<keyword evidence="1" id="KW-1133">Transmembrane helix</keyword>
<keyword evidence="1" id="KW-0812">Transmembrane</keyword>
<keyword evidence="1" id="KW-0472">Membrane</keyword>
<gene>
    <name evidence="2" type="ORF">TD3509T_0797</name>
</gene>
<dbReference type="EMBL" id="OZ038524">
    <property type="protein sequence ID" value="CAL2079251.1"/>
    <property type="molecule type" value="Genomic_DNA"/>
</dbReference>
<reference evidence="2 3" key="1">
    <citation type="submission" date="2024-05" db="EMBL/GenBank/DDBJ databases">
        <authorList>
            <person name="Duchaud E."/>
        </authorList>
    </citation>
    <scope>NUCLEOTIDE SEQUENCE [LARGE SCALE GENOMIC DNA]</scope>
    <source>
        <strain evidence="2">Ena-SAMPLE-TAB-13-05-2024-13:56:06:370-140309</strain>
    </source>
</reference>
<organism evidence="2 3">
    <name type="scientific">Tenacibaculum dicentrarchi</name>
    <dbReference type="NCBI Taxonomy" id="669041"/>
    <lineage>
        <taxon>Bacteria</taxon>
        <taxon>Pseudomonadati</taxon>
        <taxon>Bacteroidota</taxon>
        <taxon>Flavobacteriia</taxon>
        <taxon>Flavobacteriales</taxon>
        <taxon>Flavobacteriaceae</taxon>
        <taxon>Tenacibaculum</taxon>
    </lineage>
</organism>
<accession>A0ABM9NUA0</accession>
<name>A0ABM9NUA0_9FLAO</name>
<dbReference type="Proteomes" id="UP001497514">
    <property type="component" value="Chromosome"/>
</dbReference>